<keyword evidence="4" id="KW-1185">Reference proteome</keyword>
<evidence type="ECO:0000313" key="3">
    <source>
        <dbReference type="EMBL" id="KIK53445.1"/>
    </source>
</evidence>
<feature type="transmembrane region" description="Helical" evidence="1">
    <location>
        <begin position="93"/>
        <end position="113"/>
    </location>
</feature>
<reference evidence="3 4" key="1">
    <citation type="submission" date="2014-04" db="EMBL/GenBank/DDBJ databases">
        <title>Evolutionary Origins and Diversification of the Mycorrhizal Mutualists.</title>
        <authorList>
            <consortium name="DOE Joint Genome Institute"/>
            <consortium name="Mycorrhizal Genomics Consortium"/>
            <person name="Kohler A."/>
            <person name="Kuo A."/>
            <person name="Nagy L.G."/>
            <person name="Floudas D."/>
            <person name="Copeland A."/>
            <person name="Barry K.W."/>
            <person name="Cichocki N."/>
            <person name="Veneault-Fourrey C."/>
            <person name="LaButti K."/>
            <person name="Lindquist E.A."/>
            <person name="Lipzen A."/>
            <person name="Lundell T."/>
            <person name="Morin E."/>
            <person name="Murat C."/>
            <person name="Riley R."/>
            <person name="Ohm R."/>
            <person name="Sun H."/>
            <person name="Tunlid A."/>
            <person name="Henrissat B."/>
            <person name="Grigoriev I.V."/>
            <person name="Hibbett D.S."/>
            <person name="Martin F."/>
        </authorList>
    </citation>
    <scope>NUCLEOTIDE SEQUENCE [LARGE SCALE GENOMIC DNA]</scope>
    <source>
        <strain evidence="3 4">FD-317 M1</strain>
    </source>
</reference>
<name>A0A0D0ASP8_9AGAR</name>
<feature type="transmembrane region" description="Helical" evidence="1">
    <location>
        <begin position="119"/>
        <end position="139"/>
    </location>
</feature>
<sequence>MSLASDVDAIQSVVVNSFGAVLVGAVVTAIFAKGTFTAFEESRMVKYAAAIPYAVFGILSDAMIAISLCLLLRENCTGIKQTKSLVVKLVVYAVNRFLLLSVLAIAQIVAFLVNPANLSFLAIDFVSGTLYANSLLASLNFRQSLRQQLGSIVGDSADLKPSVVLQAQTEREWGQNHWGTTAGKSAQGPSFALDTLRTKSNTVDDDLRLYPAPKITTEVFQSSD</sequence>
<organism evidence="3 4">
    <name type="scientific">Collybiopsis luxurians FD-317 M1</name>
    <dbReference type="NCBI Taxonomy" id="944289"/>
    <lineage>
        <taxon>Eukaryota</taxon>
        <taxon>Fungi</taxon>
        <taxon>Dikarya</taxon>
        <taxon>Basidiomycota</taxon>
        <taxon>Agaricomycotina</taxon>
        <taxon>Agaricomycetes</taxon>
        <taxon>Agaricomycetidae</taxon>
        <taxon>Agaricales</taxon>
        <taxon>Marasmiineae</taxon>
        <taxon>Omphalotaceae</taxon>
        <taxon>Collybiopsis</taxon>
        <taxon>Collybiopsis luxurians</taxon>
    </lineage>
</organism>
<proteinExistence type="predicted"/>
<feature type="transmembrane region" description="Helical" evidence="1">
    <location>
        <begin position="51"/>
        <end position="72"/>
    </location>
</feature>
<dbReference type="Pfam" id="PF20152">
    <property type="entry name" value="DUF6534"/>
    <property type="match status" value="1"/>
</dbReference>
<keyword evidence="1" id="KW-0472">Membrane</keyword>
<keyword evidence="1" id="KW-0812">Transmembrane</keyword>
<gene>
    <name evidence="3" type="ORF">GYMLUDRAFT_250398</name>
</gene>
<feature type="domain" description="DUF6534" evidence="2">
    <location>
        <begin position="58"/>
        <end position="144"/>
    </location>
</feature>
<dbReference type="PANTHER" id="PTHR40465:SF1">
    <property type="entry name" value="DUF6534 DOMAIN-CONTAINING PROTEIN"/>
    <property type="match status" value="1"/>
</dbReference>
<dbReference type="InterPro" id="IPR045339">
    <property type="entry name" value="DUF6534"/>
</dbReference>
<dbReference type="HOGENOM" id="CLU_1235157_0_0_1"/>
<feature type="transmembrane region" description="Helical" evidence="1">
    <location>
        <begin position="12"/>
        <end position="31"/>
    </location>
</feature>
<evidence type="ECO:0000313" key="4">
    <source>
        <dbReference type="Proteomes" id="UP000053593"/>
    </source>
</evidence>
<protein>
    <recommendedName>
        <fullName evidence="2">DUF6534 domain-containing protein</fullName>
    </recommendedName>
</protein>
<keyword evidence="1" id="KW-1133">Transmembrane helix</keyword>
<evidence type="ECO:0000259" key="2">
    <source>
        <dbReference type="Pfam" id="PF20152"/>
    </source>
</evidence>
<dbReference type="EMBL" id="KN834829">
    <property type="protein sequence ID" value="KIK53445.1"/>
    <property type="molecule type" value="Genomic_DNA"/>
</dbReference>
<dbReference type="AlphaFoldDB" id="A0A0D0ASP8"/>
<dbReference type="OrthoDB" id="2743740at2759"/>
<accession>A0A0D0ASP8</accession>
<dbReference type="Proteomes" id="UP000053593">
    <property type="component" value="Unassembled WGS sequence"/>
</dbReference>
<evidence type="ECO:0000256" key="1">
    <source>
        <dbReference type="SAM" id="Phobius"/>
    </source>
</evidence>
<dbReference type="PANTHER" id="PTHR40465">
    <property type="entry name" value="CHROMOSOME 1, WHOLE GENOME SHOTGUN SEQUENCE"/>
    <property type="match status" value="1"/>
</dbReference>